<reference evidence="3" key="1">
    <citation type="journal article" date="2020" name="Stud. Mycol.">
        <title>101 Dothideomycetes genomes: a test case for predicting lifestyles and emergence of pathogens.</title>
        <authorList>
            <person name="Haridas S."/>
            <person name="Albert R."/>
            <person name="Binder M."/>
            <person name="Bloem J."/>
            <person name="Labutti K."/>
            <person name="Salamov A."/>
            <person name="Andreopoulos B."/>
            <person name="Baker S."/>
            <person name="Barry K."/>
            <person name="Bills G."/>
            <person name="Bluhm B."/>
            <person name="Cannon C."/>
            <person name="Castanera R."/>
            <person name="Culley D."/>
            <person name="Daum C."/>
            <person name="Ezra D."/>
            <person name="Gonzalez J."/>
            <person name="Henrissat B."/>
            <person name="Kuo A."/>
            <person name="Liang C."/>
            <person name="Lipzen A."/>
            <person name="Lutzoni F."/>
            <person name="Magnuson J."/>
            <person name="Mondo S."/>
            <person name="Nolan M."/>
            <person name="Ohm R."/>
            <person name="Pangilinan J."/>
            <person name="Park H.-J."/>
            <person name="Ramirez L."/>
            <person name="Alfaro M."/>
            <person name="Sun H."/>
            <person name="Tritt A."/>
            <person name="Yoshinaga Y."/>
            <person name="Zwiers L.-H."/>
            <person name="Turgeon B."/>
            <person name="Goodwin S."/>
            <person name="Spatafora J."/>
            <person name="Crous P."/>
            <person name="Grigoriev I."/>
        </authorList>
    </citation>
    <scope>NUCLEOTIDE SEQUENCE</scope>
    <source>
        <strain evidence="3">CBS 119687</strain>
    </source>
</reference>
<evidence type="ECO:0000313" key="3">
    <source>
        <dbReference type="EMBL" id="KAF2129510.1"/>
    </source>
</evidence>
<evidence type="ECO:0000256" key="1">
    <source>
        <dbReference type="SAM" id="Phobius"/>
    </source>
</evidence>
<dbReference type="AlphaFoldDB" id="A0A6A6ACK9"/>
<dbReference type="OrthoDB" id="5215637at2759"/>
<dbReference type="EMBL" id="ML977506">
    <property type="protein sequence ID" value="KAF2129510.1"/>
    <property type="molecule type" value="Genomic_DNA"/>
</dbReference>
<proteinExistence type="predicted"/>
<feature type="chain" id="PRO_5025600321" description="Mid2 domain-containing protein" evidence="2">
    <location>
        <begin position="21"/>
        <end position="278"/>
    </location>
</feature>
<dbReference type="RefSeq" id="XP_033523899.1">
    <property type="nucleotide sequence ID" value="XM_033663723.1"/>
</dbReference>
<evidence type="ECO:0000313" key="4">
    <source>
        <dbReference type="Proteomes" id="UP000799771"/>
    </source>
</evidence>
<name>A0A6A6ACK9_9PLEO</name>
<keyword evidence="2" id="KW-0732">Signal</keyword>
<keyword evidence="4" id="KW-1185">Reference proteome</keyword>
<dbReference type="GeneID" id="54404155"/>
<feature type="signal peptide" evidence="2">
    <location>
        <begin position="1"/>
        <end position="20"/>
    </location>
</feature>
<keyword evidence="1" id="KW-0472">Membrane</keyword>
<sequence>MHLHASLLTLFTSFIATTVSQTCYGLDGTKLDNTFAPCKSSTTHSGCCATNRSVGADICLDTGLCMATKDEYMGSIWQNGCTDATGNDKACPKMCPDATTSFDGLTPVQAWNVQMCDYGTYCCRASNDRKNCCNNATAPRITTKNIGTFQLPTQTATTPSPSATATPSALAIASPAELALDTTTSSSSSRQTLCKKERRQTAIVGGAVGGILGSALLAVCAVMFWMHKKEKRQRRLKEHYEEQFSQTSAYRKMLASSSGSIMNGVADEEPRRGKMVPR</sequence>
<organism evidence="3 4">
    <name type="scientific">Dothidotthia symphoricarpi CBS 119687</name>
    <dbReference type="NCBI Taxonomy" id="1392245"/>
    <lineage>
        <taxon>Eukaryota</taxon>
        <taxon>Fungi</taxon>
        <taxon>Dikarya</taxon>
        <taxon>Ascomycota</taxon>
        <taxon>Pezizomycotina</taxon>
        <taxon>Dothideomycetes</taxon>
        <taxon>Pleosporomycetidae</taxon>
        <taxon>Pleosporales</taxon>
        <taxon>Dothidotthiaceae</taxon>
        <taxon>Dothidotthia</taxon>
    </lineage>
</organism>
<evidence type="ECO:0000256" key="2">
    <source>
        <dbReference type="SAM" id="SignalP"/>
    </source>
</evidence>
<gene>
    <name evidence="3" type="ORF">P153DRAFT_290642</name>
</gene>
<dbReference type="Proteomes" id="UP000799771">
    <property type="component" value="Unassembled WGS sequence"/>
</dbReference>
<evidence type="ECO:0008006" key="5">
    <source>
        <dbReference type="Google" id="ProtNLM"/>
    </source>
</evidence>
<keyword evidence="1" id="KW-1133">Transmembrane helix</keyword>
<protein>
    <recommendedName>
        <fullName evidence="5">Mid2 domain-containing protein</fullName>
    </recommendedName>
</protein>
<keyword evidence="1" id="KW-0812">Transmembrane</keyword>
<accession>A0A6A6ACK9</accession>
<feature type="transmembrane region" description="Helical" evidence="1">
    <location>
        <begin position="202"/>
        <end position="226"/>
    </location>
</feature>